<dbReference type="InterPro" id="IPR047149">
    <property type="entry name" value="KIF11-like"/>
</dbReference>
<dbReference type="STRING" id="543379.A0A232FJ27"/>
<evidence type="ECO:0000256" key="4">
    <source>
        <dbReference type="ARBA" id="ARBA00022618"/>
    </source>
</evidence>
<dbReference type="InterPro" id="IPR001752">
    <property type="entry name" value="Kinesin_motor_dom"/>
</dbReference>
<feature type="coiled-coil region" evidence="15">
    <location>
        <begin position="359"/>
        <end position="430"/>
    </location>
</feature>
<sequence>MNDTRSKKDKNQHIQVFVRVRPANNAEKTSKSPVVVDVPSNKDIVVRERPQDKLTKKFTFDKVFGPLSKQIDVYNAVVSPLLEEVLAGYNCTVFAYGQTGTGKTFTMEGACNDPTLHWQADSPAGIIPRALSHLFDELRTLGAQEYSVRVSFLELYNEELFDLLSPNDDASKIRIYEDASRKGAIIIHGLEEVTVHNKSEVYKILEKGSEKRQTAATLMNAHSSRSHTVFSITVHIKENTVDGEELLKTGKLNLVDLAGSENVGRSGAVDRRAREAGNINQSLLTLGRVITALVERAPHIPYRESKLTRLLQESLGGRTKTSIIATISPANMNIEETLSTLDYAHRAKNITNRPEINQKLSKKALLKEYTEEIERLRRDLLATRERNGVYLAQESYNDMQSTIEVQSKEIEEKINHIKALEETMQNKEKLFCDLKMEFETTTNALHQTKEKLESTHNVLMTTKNQLNETVYDRDLHKHLVDKHVSTERTLLNQAKTLLSVAETATTDTQKLHEKINRKKKVEEENESLGQQFRQEMLHRFQHVEEHVGNYTQELDNFCSALKDQISSAATHQSTGIDTAIKHISNDLVNKEIAISENLTENTNNTHDEYNSWILTQIEKASDMSERERQALQSTLSKISPKIRELVETKISESLKSLHNETSLKLINLTNTMKKSVDEFCSTLLVDRDNLIKQIDEVKKAVDVSVKNKNRIMEIEQSFDKMFADMKSQIVNTLENTWKQYENDKTEKQQSYSIISNKLNEIDVAINSSNEQTINNFNNKVQQQKAIETRIEKNVEDIRNEVSSTLEENWNLADKAITQSVDVVNLLEGDINATRYALLSYNNSVEANAMELRHKNEKQKEAILSKVQEYHKMVTDISTTHSHFMEEHRAAAHNNYSEMNYKLESQSVACTEWDSKIKSQLHSIHEKVDKFVAEDLRHDVPTGTTPARRDFNYPRHLAATSPHERIIKRFREVRKVVESSEDESENTITDMMSPNVNGRDNNSLSSPIITNTNHVTSTPYSDSKLRIPVIRNSYSLIKSASTSDLPLATKAQLDSSTMSESEVVKGRNNKENGEEGFIKPEKLRPKRLSKVKNAQNRKILGSCYM</sequence>
<keyword evidence="11" id="KW-0206">Cytoskeleton</keyword>
<dbReference type="GO" id="GO:0072686">
    <property type="term" value="C:mitotic spindle"/>
    <property type="evidence" value="ECO:0007669"/>
    <property type="project" value="TreeGrafter"/>
</dbReference>
<organism evidence="18 19">
    <name type="scientific">Trichomalopsis sarcophagae</name>
    <dbReference type="NCBI Taxonomy" id="543379"/>
    <lineage>
        <taxon>Eukaryota</taxon>
        <taxon>Metazoa</taxon>
        <taxon>Ecdysozoa</taxon>
        <taxon>Arthropoda</taxon>
        <taxon>Hexapoda</taxon>
        <taxon>Insecta</taxon>
        <taxon>Pterygota</taxon>
        <taxon>Neoptera</taxon>
        <taxon>Endopterygota</taxon>
        <taxon>Hymenoptera</taxon>
        <taxon>Apocrita</taxon>
        <taxon>Proctotrupomorpha</taxon>
        <taxon>Chalcidoidea</taxon>
        <taxon>Pteromalidae</taxon>
        <taxon>Pteromalinae</taxon>
        <taxon>Trichomalopsis</taxon>
    </lineage>
</organism>
<evidence type="ECO:0000256" key="8">
    <source>
        <dbReference type="ARBA" id="ARBA00022840"/>
    </source>
</evidence>
<dbReference type="GO" id="GO:0005876">
    <property type="term" value="C:spindle microtubule"/>
    <property type="evidence" value="ECO:0007669"/>
    <property type="project" value="TreeGrafter"/>
</dbReference>
<dbReference type="InterPro" id="IPR036961">
    <property type="entry name" value="Kinesin_motor_dom_sf"/>
</dbReference>
<evidence type="ECO:0000256" key="5">
    <source>
        <dbReference type="ARBA" id="ARBA00022701"/>
    </source>
</evidence>
<evidence type="ECO:0000256" key="15">
    <source>
        <dbReference type="SAM" id="Coils"/>
    </source>
</evidence>
<protein>
    <recommendedName>
        <fullName evidence="17">Kinesin motor domain-containing protein</fullName>
    </recommendedName>
</protein>
<gene>
    <name evidence="18" type="ORF">TSAR_015423</name>
</gene>
<feature type="compositionally biased region" description="Polar residues" evidence="16">
    <location>
        <begin position="985"/>
        <end position="1000"/>
    </location>
</feature>
<dbReference type="GO" id="GO:0008017">
    <property type="term" value="F:microtubule binding"/>
    <property type="evidence" value="ECO:0007669"/>
    <property type="project" value="InterPro"/>
</dbReference>
<dbReference type="GO" id="GO:0008574">
    <property type="term" value="F:plus-end-directed microtubule motor activity"/>
    <property type="evidence" value="ECO:0007669"/>
    <property type="project" value="TreeGrafter"/>
</dbReference>
<dbReference type="PROSITE" id="PS00411">
    <property type="entry name" value="KINESIN_MOTOR_1"/>
    <property type="match status" value="1"/>
</dbReference>
<comment type="caution">
    <text evidence="18">The sequence shown here is derived from an EMBL/GenBank/DDBJ whole genome shotgun (WGS) entry which is preliminary data.</text>
</comment>
<evidence type="ECO:0000259" key="17">
    <source>
        <dbReference type="PROSITE" id="PS50067"/>
    </source>
</evidence>
<evidence type="ECO:0000256" key="14">
    <source>
        <dbReference type="PROSITE-ProRule" id="PRU00283"/>
    </source>
</evidence>
<keyword evidence="8 14" id="KW-0067">ATP-binding</keyword>
<dbReference type="Pfam" id="PF00225">
    <property type="entry name" value="Kinesin"/>
    <property type="match status" value="1"/>
</dbReference>
<dbReference type="InterPro" id="IPR027417">
    <property type="entry name" value="P-loop_NTPase"/>
</dbReference>
<dbReference type="PRINTS" id="PR00380">
    <property type="entry name" value="KINESINHEAVY"/>
</dbReference>
<evidence type="ECO:0000256" key="12">
    <source>
        <dbReference type="ARBA" id="ARBA00023306"/>
    </source>
</evidence>
<evidence type="ECO:0000313" key="19">
    <source>
        <dbReference type="Proteomes" id="UP000215335"/>
    </source>
</evidence>
<keyword evidence="12" id="KW-0131">Cell cycle</keyword>
<evidence type="ECO:0000256" key="3">
    <source>
        <dbReference type="ARBA" id="ARBA00022553"/>
    </source>
</evidence>
<dbReference type="GO" id="GO:0051231">
    <property type="term" value="P:spindle elongation"/>
    <property type="evidence" value="ECO:0007669"/>
    <property type="project" value="TreeGrafter"/>
</dbReference>
<dbReference type="GO" id="GO:0005634">
    <property type="term" value="C:nucleus"/>
    <property type="evidence" value="ECO:0007669"/>
    <property type="project" value="TreeGrafter"/>
</dbReference>
<dbReference type="InterPro" id="IPR025901">
    <property type="entry name" value="Kinesin-assoc_MT-bd_dom"/>
</dbReference>
<feature type="binding site" evidence="14">
    <location>
        <begin position="97"/>
        <end position="104"/>
    </location>
    <ligand>
        <name>ATP</name>
        <dbReference type="ChEBI" id="CHEBI:30616"/>
    </ligand>
</feature>
<dbReference type="GO" id="GO:0000922">
    <property type="term" value="C:spindle pole"/>
    <property type="evidence" value="ECO:0007669"/>
    <property type="project" value="UniProtKB-SubCell"/>
</dbReference>
<keyword evidence="7" id="KW-0498">Mitosis</keyword>
<dbReference type="GO" id="GO:0005524">
    <property type="term" value="F:ATP binding"/>
    <property type="evidence" value="ECO:0007669"/>
    <property type="project" value="UniProtKB-UniRule"/>
</dbReference>
<evidence type="ECO:0000256" key="1">
    <source>
        <dbReference type="ARBA" id="ARBA00004647"/>
    </source>
</evidence>
<dbReference type="FunFam" id="3.40.850.10:FF:000035">
    <property type="entry name" value="Kinesin-like protein KIF11"/>
    <property type="match status" value="1"/>
</dbReference>
<evidence type="ECO:0000256" key="11">
    <source>
        <dbReference type="ARBA" id="ARBA00023212"/>
    </source>
</evidence>
<dbReference type="PROSITE" id="PS50067">
    <property type="entry name" value="KINESIN_MOTOR_2"/>
    <property type="match status" value="1"/>
</dbReference>
<dbReference type="InterPro" id="IPR047241">
    <property type="entry name" value="KIF11-like_kin_motor_dom"/>
</dbReference>
<dbReference type="Proteomes" id="UP000215335">
    <property type="component" value="Unassembled WGS sequence"/>
</dbReference>
<dbReference type="Gene3D" id="3.40.850.10">
    <property type="entry name" value="Kinesin motor domain"/>
    <property type="match status" value="1"/>
</dbReference>
<evidence type="ECO:0000256" key="16">
    <source>
        <dbReference type="SAM" id="MobiDB-lite"/>
    </source>
</evidence>
<keyword evidence="6 14" id="KW-0547">Nucleotide-binding</keyword>
<keyword evidence="4" id="KW-0132">Cell division</keyword>
<dbReference type="GO" id="GO:0090307">
    <property type="term" value="P:mitotic spindle assembly"/>
    <property type="evidence" value="ECO:0007669"/>
    <property type="project" value="TreeGrafter"/>
</dbReference>
<comment type="similarity">
    <text evidence="13">Belongs to the TRAFAC class myosin-kinesin ATPase superfamily. Kinesin family. KIN-5/BimC subfamily.</text>
</comment>
<dbReference type="SMART" id="SM00129">
    <property type="entry name" value="KISc"/>
    <property type="match status" value="1"/>
</dbReference>
<accession>A0A232FJ27</accession>
<keyword evidence="9 15" id="KW-0175">Coiled coil</keyword>
<evidence type="ECO:0000256" key="2">
    <source>
        <dbReference type="ARBA" id="ARBA00022490"/>
    </source>
</evidence>
<name>A0A232FJ27_9HYME</name>
<dbReference type="Pfam" id="PF13931">
    <property type="entry name" value="Microtub_bind"/>
    <property type="match status" value="1"/>
</dbReference>
<dbReference type="OrthoDB" id="3176171at2759"/>
<dbReference type="PANTHER" id="PTHR47970">
    <property type="entry name" value="KINESIN-LIKE PROTEIN KIF11"/>
    <property type="match status" value="1"/>
</dbReference>
<keyword evidence="5" id="KW-0493">Microtubule</keyword>
<dbReference type="SUPFAM" id="SSF52540">
    <property type="entry name" value="P-loop containing nucleoside triphosphate hydrolases"/>
    <property type="match status" value="1"/>
</dbReference>
<dbReference type="EMBL" id="NNAY01000174">
    <property type="protein sequence ID" value="OXU30307.1"/>
    <property type="molecule type" value="Genomic_DNA"/>
</dbReference>
<evidence type="ECO:0000256" key="6">
    <source>
        <dbReference type="ARBA" id="ARBA00022741"/>
    </source>
</evidence>
<keyword evidence="10 14" id="KW-0505">Motor protein</keyword>
<evidence type="ECO:0000256" key="13">
    <source>
        <dbReference type="ARBA" id="ARBA00034704"/>
    </source>
</evidence>
<proteinExistence type="inferred from homology"/>
<feature type="region of interest" description="Disordered" evidence="16">
    <location>
        <begin position="980"/>
        <end position="1000"/>
    </location>
</feature>
<comment type="subcellular location">
    <subcellularLocation>
        <location evidence="1">Cytoplasm</location>
        <location evidence="1">Cytoskeleton</location>
        <location evidence="1">Spindle pole</location>
    </subcellularLocation>
</comment>
<dbReference type="CDD" id="cd01364">
    <property type="entry name" value="KISc_BimC_Eg5"/>
    <property type="match status" value="1"/>
</dbReference>
<dbReference type="GO" id="GO:0007018">
    <property type="term" value="P:microtubule-based movement"/>
    <property type="evidence" value="ECO:0007669"/>
    <property type="project" value="InterPro"/>
</dbReference>
<evidence type="ECO:0000256" key="9">
    <source>
        <dbReference type="ARBA" id="ARBA00023054"/>
    </source>
</evidence>
<dbReference type="AlphaFoldDB" id="A0A232FJ27"/>
<reference evidence="18 19" key="1">
    <citation type="journal article" date="2017" name="Curr. Biol.">
        <title>The Evolution of Venom by Co-option of Single-Copy Genes.</title>
        <authorList>
            <person name="Martinson E.O."/>
            <person name="Mrinalini"/>
            <person name="Kelkar Y.D."/>
            <person name="Chang C.H."/>
            <person name="Werren J.H."/>
        </authorList>
    </citation>
    <scope>NUCLEOTIDE SEQUENCE [LARGE SCALE GENOMIC DNA]</scope>
    <source>
        <strain evidence="18 19">Alberta</strain>
        <tissue evidence="18">Whole body</tissue>
    </source>
</reference>
<evidence type="ECO:0000313" key="18">
    <source>
        <dbReference type="EMBL" id="OXU30307.1"/>
    </source>
</evidence>
<dbReference type="InterPro" id="IPR019821">
    <property type="entry name" value="Kinesin_motor_CS"/>
</dbReference>
<keyword evidence="19" id="KW-1185">Reference proteome</keyword>
<dbReference type="GO" id="GO:0051301">
    <property type="term" value="P:cell division"/>
    <property type="evidence" value="ECO:0007669"/>
    <property type="project" value="UniProtKB-KW"/>
</dbReference>
<keyword evidence="2" id="KW-0963">Cytoplasm</keyword>
<feature type="domain" description="Kinesin motor" evidence="17">
    <location>
        <begin position="13"/>
        <end position="350"/>
    </location>
</feature>
<keyword evidence="3" id="KW-0597">Phosphoprotein</keyword>
<evidence type="ECO:0000256" key="10">
    <source>
        <dbReference type="ARBA" id="ARBA00023175"/>
    </source>
</evidence>
<evidence type="ECO:0000256" key="7">
    <source>
        <dbReference type="ARBA" id="ARBA00022776"/>
    </source>
</evidence>
<dbReference type="PANTHER" id="PTHR47970:SF12">
    <property type="entry name" value="KINESIN FAMILY MEMBER 11"/>
    <property type="match status" value="1"/>
</dbReference>